<reference evidence="9" key="1">
    <citation type="journal article" date="2014" name="Nat. Genet.">
        <title>A reference genome for common bean and genome-wide analysis of dual domestications.</title>
        <authorList>
            <person name="Schmutz J."/>
            <person name="McClean P.E."/>
            <person name="Mamidi S."/>
            <person name="Wu G.A."/>
            <person name="Cannon S.B."/>
            <person name="Grimwood J."/>
            <person name="Jenkins J."/>
            <person name="Shu S."/>
            <person name="Song Q."/>
            <person name="Chavarro C."/>
            <person name="Torres-Torres M."/>
            <person name="Geffroy V."/>
            <person name="Moghaddam S.M."/>
            <person name="Gao D."/>
            <person name="Abernathy B."/>
            <person name="Barry K."/>
            <person name="Blair M."/>
            <person name="Brick M.A."/>
            <person name="Chovatia M."/>
            <person name="Gepts P."/>
            <person name="Goodstein D.M."/>
            <person name="Gonzales M."/>
            <person name="Hellsten U."/>
            <person name="Hyten D.L."/>
            <person name="Jia G."/>
            <person name="Kelly J.D."/>
            <person name="Kudrna D."/>
            <person name="Lee R."/>
            <person name="Richard M.M."/>
            <person name="Miklas P.N."/>
            <person name="Osorno J.M."/>
            <person name="Rodrigues J."/>
            <person name="Thareau V."/>
            <person name="Urrea C.A."/>
            <person name="Wang M."/>
            <person name="Yu Y."/>
            <person name="Zhang M."/>
            <person name="Wing R.A."/>
            <person name="Cregan P.B."/>
            <person name="Rokhsar D.S."/>
            <person name="Jackson S.A."/>
        </authorList>
    </citation>
    <scope>NUCLEOTIDE SEQUENCE [LARGE SCALE GENOMIC DNA]</scope>
    <source>
        <strain evidence="9">cv. G19833</strain>
    </source>
</reference>
<dbReference type="Pfam" id="PF08314">
    <property type="entry name" value="Sec39"/>
    <property type="match status" value="1"/>
</dbReference>
<dbReference type="GO" id="GO:0015031">
    <property type="term" value="P:protein transport"/>
    <property type="evidence" value="ECO:0007669"/>
    <property type="project" value="UniProtKB-KW"/>
</dbReference>
<keyword evidence="3" id="KW-0256">Endoplasmic reticulum</keyword>
<dbReference type="STRING" id="3885.V7AW63"/>
<evidence type="ECO:0000256" key="2">
    <source>
        <dbReference type="ARBA" id="ARBA00022448"/>
    </source>
</evidence>
<dbReference type="InterPro" id="IPR055403">
    <property type="entry name" value="ARM_KNTC1_1st"/>
</dbReference>
<evidence type="ECO:0000256" key="1">
    <source>
        <dbReference type="ARBA" id="ARBA00004240"/>
    </source>
</evidence>
<dbReference type="eggNOG" id="KOG1797">
    <property type="taxonomic scope" value="Eukaryota"/>
</dbReference>
<evidence type="ECO:0000259" key="7">
    <source>
        <dbReference type="Pfam" id="PF24520"/>
    </source>
</evidence>
<dbReference type="Gramene" id="ESW08466">
    <property type="protein sequence ID" value="ESW08466"/>
    <property type="gene ID" value="PHAVU_009G048100g"/>
</dbReference>
<keyword evidence="9" id="KW-1185">Reference proteome</keyword>
<feature type="region of interest" description="Disordered" evidence="5">
    <location>
        <begin position="7"/>
        <end position="30"/>
    </location>
</feature>
<feature type="domain" description="KNTC1 first ARM-repeats" evidence="7">
    <location>
        <begin position="445"/>
        <end position="660"/>
    </location>
</feature>
<evidence type="ECO:0000256" key="3">
    <source>
        <dbReference type="ARBA" id="ARBA00022824"/>
    </source>
</evidence>
<evidence type="ECO:0000256" key="4">
    <source>
        <dbReference type="ARBA" id="ARBA00022927"/>
    </source>
</evidence>
<dbReference type="GO" id="GO:0070939">
    <property type="term" value="C:Dsl1/NZR complex"/>
    <property type="evidence" value="ECO:0007669"/>
    <property type="project" value="TreeGrafter"/>
</dbReference>
<evidence type="ECO:0008006" key="10">
    <source>
        <dbReference type="Google" id="ProtNLM"/>
    </source>
</evidence>
<organism evidence="8 9">
    <name type="scientific">Phaseolus vulgaris</name>
    <name type="common">Kidney bean</name>
    <name type="synonym">French bean</name>
    <dbReference type="NCBI Taxonomy" id="3885"/>
    <lineage>
        <taxon>Eukaryota</taxon>
        <taxon>Viridiplantae</taxon>
        <taxon>Streptophyta</taxon>
        <taxon>Embryophyta</taxon>
        <taxon>Tracheophyta</taxon>
        <taxon>Spermatophyta</taxon>
        <taxon>Magnoliopsida</taxon>
        <taxon>eudicotyledons</taxon>
        <taxon>Gunneridae</taxon>
        <taxon>Pentapetalae</taxon>
        <taxon>rosids</taxon>
        <taxon>fabids</taxon>
        <taxon>Fabales</taxon>
        <taxon>Fabaceae</taxon>
        <taxon>Papilionoideae</taxon>
        <taxon>50 kb inversion clade</taxon>
        <taxon>NPAAA clade</taxon>
        <taxon>indigoferoid/millettioid clade</taxon>
        <taxon>Phaseoleae</taxon>
        <taxon>Phaseolus</taxon>
    </lineage>
</organism>
<keyword evidence="4" id="KW-0653">Protein transport</keyword>
<dbReference type="InterPro" id="IPR013244">
    <property type="entry name" value="Sec39_domain"/>
</dbReference>
<name>V7AW63_PHAVU</name>
<protein>
    <recommendedName>
        <fullName evidence="10">Sec39 domain-containing protein</fullName>
    </recommendedName>
</protein>
<dbReference type="SUPFAM" id="SSF50978">
    <property type="entry name" value="WD40 repeat-like"/>
    <property type="match status" value="1"/>
</dbReference>
<evidence type="ECO:0000313" key="8">
    <source>
        <dbReference type="EMBL" id="ESW08466.1"/>
    </source>
</evidence>
<dbReference type="OrthoDB" id="19988at2759"/>
<evidence type="ECO:0000313" key="9">
    <source>
        <dbReference type="Proteomes" id="UP000000226"/>
    </source>
</evidence>
<feature type="domain" description="Sec39" evidence="6">
    <location>
        <begin position="937"/>
        <end position="1120"/>
    </location>
</feature>
<dbReference type="GO" id="GO:0006890">
    <property type="term" value="P:retrograde vesicle-mediated transport, Golgi to endoplasmic reticulum"/>
    <property type="evidence" value="ECO:0007669"/>
    <property type="project" value="InterPro"/>
</dbReference>
<evidence type="ECO:0000259" key="6">
    <source>
        <dbReference type="Pfam" id="PF08314"/>
    </source>
</evidence>
<dbReference type="InterPro" id="IPR036322">
    <property type="entry name" value="WD40_repeat_dom_sf"/>
</dbReference>
<dbReference type="PANTHER" id="PTHR15922:SF2">
    <property type="entry name" value="NBAS SUBUNIT OF NRZ TETHERING COMPLEX"/>
    <property type="match status" value="1"/>
</dbReference>
<dbReference type="PANTHER" id="PTHR15922">
    <property type="entry name" value="NEUROBLASTOMA-AMPLIFIED SEQUENCE"/>
    <property type="match status" value="1"/>
</dbReference>
<accession>V7AW63</accession>
<dbReference type="Pfam" id="PF24520">
    <property type="entry name" value="ARM_KNTC1_1st"/>
    <property type="match status" value="1"/>
</dbReference>
<dbReference type="OMA" id="WGKLISF"/>
<keyword evidence="2" id="KW-0813">Transport</keyword>
<sequence length="2399" mass="270375">MEVALYETRHHASNCPPQHQHQHQHHLQQQANESAKGTFFSLLSSRGVSQLKEKWTEYNQPKRLRRLVSLFVSATAKHVAVAAGNRITILSKEDDYQNPCAIFTSSSLGTFSLGTWSEDEEVLGVADDSDTLYFIKFSGEVVAEISKKHLKVSSPLVSLFSDIDRDTRESYLFSVVTSDGLLQQIEISHGQSGSSFPNYISNHTIPICNNIFCFHHHSELNLFVAVHKNSGSSHLSLLRRNSSTELEQLFSLQFEGLYLKPKDYRGLLTYPKVLISPQASFVATLDLTGCLHIFRLDKEGLTLSRFVLGEGDDSPMSDNLSSGVNKFCVGVMDFTWWCDHILAIVNRNGVVTLIDILNCSTVPGEDHAYFLPVLDRALKYKGFVFFLASQSSKEGGDLSHFGSTEELHQTEWIIEDRLNQFHLSRLLWHLVSFTEKSVPEMYSLLIGKKKYQAALDFADSHGLDKDKVLKSQWLNSSHGVKEIKSFLSNIKDKDFVLSECVDRIGVTEDAVKALLDYGLRITDHHKFSVVDDDNSSKVWNVRFARLQILQFRDRLETYLGINMGRFSVQEYSKFRIMPINEAAISLAESGKIGALNLLFKRHPYSLSLFMLEVFAAIPETVPVQMYGQLLPGRSPPSGFAVRQDDWVECEKMVQFINASVKNHDILIQVKTEPFVKHFHGFPWPSIDELSNWYTNRARAMDDFSGQLDNCLSLLEFAIRKGISELQPFHQDVLYLNEIIYSNDDDSELCFNMNLAKWVELSDYEKFKFMLKGVKEENVTERLHNRAIPFMCEKFHKVSLLGDVPVSDCTNRNIEESFLVRWLKETSGENKLDICLVVIEEGCRNFQSNNYFKTEVEAVDCALQCIYLSTVTEKWSIMAAILSKVPQLHDGAIQVEDLERRLKIAEGHIEAGRLLAFYQVPKPLNFFLGAQLDEKGVKQIIRLILSKFIRRQPSRSDSEWASMWRDMQYLREKAFPFLDLEYILTEFCRGLLKAGKFSLARNYLKGTSSVALASEKAENLVIQAAREYFFSASSLSCSEIWKARECLNLYPSSGNVKAEADIIDALTVQLPNLGVNILPMQFRQIKDSMEIIKMAITNQSGAYFHVDKLIEVARLLGLRSADDISAVEEAIAREAAVSGDLQLAFDLCLGLARKGHGTIWDLCAAIARGPALDNMDVDSRKQLLGFALSHCDDESIGELLHAWKDLDMQGQCEILMISTGTNPSKFSVQGSSLNSLPNQSFQNILDGNGCFQEFDGIGAGNQDVHLEKTRDVLSIVAKTLAIGDRTDWASILTENGKVLSFAASQLPWLIELSKKGEHHKKLSTGKQYLNIRTQAVVTILCWLARNGFAPRDNLIASLAKSIMEPPVTEEEDIMGCSYLLNLVDAFNGVEIIEEQLKIRKDYQEICSIMSVGMAYSLLHNSGLKTDPSQRGELLKRRFKEKHASPSSDDMDKLGKVQSSFWREWKLKLEEQKRLTEHSRALEQIIPGVETERFLSRDSIYIENVVISLIESVKLERKHILKDILKLVDTYDLNCTEVLLRYLSAVLVSDTWSNDDITAEVAGYKREIIGNSEKTIETISTVVYPAIDGCNKVRLAYVYGLLSECYLQQETTKDLSPMVQVDHVNGNISLARYYKVIEQECKNVSFITNLNFKNIAGLHGLNFECFSDEVYACIEESSLSALSKMVQALVNMYDDSLPDGFMSWQDVYRYYVVSLLKDLETKVTTDSSNRTPEYVQGFINKLEQSYDLCLVYIRLLSQPDALGIMKQYFTIIMPFCSSYGLLPDNSTWQECLIVLLNFWMRLTDDMKEIALEKNSGETSCFDPQCLMNCLKVFMKLVMEDIISPSQGWGSMCGYVNCGLNGDSSAEIYNLCRAMIFSGCGFGAVAEVFTVASSDSGSASDCGTGSKDLPHFYLDILEAVLSELISGSHESQNLYNILSSLSKLEGDLKVMQCVRHVIWERMVQFSDNLQLPSSVRVFVLELMQFISGKNIRGFSTEILANVQPWEEWNELIYAGRKSETDVDKSLPAHKDSSSRVTNTLIALKSSQLAAPISPSIEITPDDLLNADTAVSCFMGLCGEASEDIHFDALLAILEEWDGLFTAGKDGEPVAEATDGGNDWNNDDWDEGWESLEGVDNPEKEKIEDSVFVHPLHVCWAEIFRKFISLSRFTDVLRLIDQSSLKPNAMLLDEDDACSLIQMAFSIDCFLALKMALLLPYKKLQLQCLGAVEDSTRQGIPQSRSKDYELLILILSSGILSSIITDSTYGTIFSYICYLVGNLSNQYQQALVSGRGIHNNEDHENQLLLFTRILFPNFISELVRADQHILAGFLVTKFMHSNESLSLINIAEASLNRYLEMQLQMLQISEFPVEKTCKTLKNTVGRLRGKLSSFIQSILPLLSARVS</sequence>
<dbReference type="EMBL" id="CM002296">
    <property type="protein sequence ID" value="ESW08466.1"/>
    <property type="molecule type" value="Genomic_DNA"/>
</dbReference>
<gene>
    <name evidence="8" type="ORF">PHAVU_009G048100g</name>
</gene>
<dbReference type="GO" id="GO:0000149">
    <property type="term" value="F:SNARE binding"/>
    <property type="evidence" value="ECO:0007669"/>
    <property type="project" value="TreeGrafter"/>
</dbReference>
<dbReference type="Proteomes" id="UP000000226">
    <property type="component" value="Chromosome 9"/>
</dbReference>
<evidence type="ECO:0000256" key="5">
    <source>
        <dbReference type="SAM" id="MobiDB-lite"/>
    </source>
</evidence>
<comment type="subcellular location">
    <subcellularLocation>
        <location evidence="1">Endoplasmic reticulum</location>
    </subcellularLocation>
</comment>
<proteinExistence type="predicted"/>